<evidence type="ECO:0000313" key="2">
    <source>
        <dbReference type="Proteomes" id="UP001218218"/>
    </source>
</evidence>
<feature type="non-terminal residue" evidence="1">
    <location>
        <position position="51"/>
    </location>
</feature>
<organism evidence="1 2">
    <name type="scientific">Mycena albidolilacea</name>
    <dbReference type="NCBI Taxonomy" id="1033008"/>
    <lineage>
        <taxon>Eukaryota</taxon>
        <taxon>Fungi</taxon>
        <taxon>Dikarya</taxon>
        <taxon>Basidiomycota</taxon>
        <taxon>Agaricomycotina</taxon>
        <taxon>Agaricomycetes</taxon>
        <taxon>Agaricomycetidae</taxon>
        <taxon>Agaricales</taxon>
        <taxon>Marasmiineae</taxon>
        <taxon>Mycenaceae</taxon>
        <taxon>Mycena</taxon>
    </lineage>
</organism>
<feature type="non-terminal residue" evidence="1">
    <location>
        <position position="1"/>
    </location>
</feature>
<dbReference type="Proteomes" id="UP001218218">
    <property type="component" value="Unassembled WGS sequence"/>
</dbReference>
<dbReference type="EMBL" id="JARIHO010000139">
    <property type="protein sequence ID" value="KAJ7301290.1"/>
    <property type="molecule type" value="Genomic_DNA"/>
</dbReference>
<gene>
    <name evidence="1" type="ORF">DFH08DRAFT_634998</name>
</gene>
<dbReference type="AlphaFoldDB" id="A0AAD6YXQ0"/>
<name>A0AAD6YXQ0_9AGAR</name>
<reference evidence="1" key="1">
    <citation type="submission" date="2023-03" db="EMBL/GenBank/DDBJ databases">
        <title>Massive genome expansion in bonnet fungi (Mycena s.s.) driven by repeated elements and novel gene families across ecological guilds.</title>
        <authorList>
            <consortium name="Lawrence Berkeley National Laboratory"/>
            <person name="Harder C.B."/>
            <person name="Miyauchi S."/>
            <person name="Viragh M."/>
            <person name="Kuo A."/>
            <person name="Thoen E."/>
            <person name="Andreopoulos B."/>
            <person name="Lu D."/>
            <person name="Skrede I."/>
            <person name="Drula E."/>
            <person name="Henrissat B."/>
            <person name="Morin E."/>
            <person name="Kohler A."/>
            <person name="Barry K."/>
            <person name="LaButti K."/>
            <person name="Morin E."/>
            <person name="Salamov A."/>
            <person name="Lipzen A."/>
            <person name="Mereny Z."/>
            <person name="Hegedus B."/>
            <person name="Baldrian P."/>
            <person name="Stursova M."/>
            <person name="Weitz H."/>
            <person name="Taylor A."/>
            <person name="Grigoriev I.V."/>
            <person name="Nagy L.G."/>
            <person name="Martin F."/>
            <person name="Kauserud H."/>
        </authorList>
    </citation>
    <scope>NUCLEOTIDE SEQUENCE</scope>
    <source>
        <strain evidence="1">CBHHK002</strain>
    </source>
</reference>
<proteinExistence type="predicted"/>
<keyword evidence="2" id="KW-1185">Reference proteome</keyword>
<protein>
    <submittedName>
        <fullName evidence="1">Uncharacterized protein</fullName>
    </submittedName>
</protein>
<sequence length="51" mass="5757">YALRSVLYVGGNHFTTWMIKENGDIWYHDGIETGVTSVAEGNLHSKESLFL</sequence>
<accession>A0AAD6YXQ0</accession>
<comment type="caution">
    <text evidence="1">The sequence shown here is derived from an EMBL/GenBank/DDBJ whole genome shotgun (WGS) entry which is preliminary data.</text>
</comment>
<evidence type="ECO:0000313" key="1">
    <source>
        <dbReference type="EMBL" id="KAJ7301290.1"/>
    </source>
</evidence>